<evidence type="ECO:0000256" key="7">
    <source>
        <dbReference type="ARBA" id="ARBA00023136"/>
    </source>
</evidence>
<dbReference type="OrthoDB" id="9180460at2"/>
<feature type="domain" description="Methylamine utilisation protein MauE" evidence="9">
    <location>
        <begin position="10"/>
        <end position="135"/>
    </location>
</feature>
<evidence type="ECO:0000256" key="5">
    <source>
        <dbReference type="ARBA" id="ARBA00022692"/>
    </source>
</evidence>
<comment type="function">
    <text evidence="1">May be specifically involved in the processing, transport, and/or maturation of the MADH beta-subunit.</text>
</comment>
<organism evidence="10 11">
    <name type="scientific">Methylotenera oryzisoli</name>
    <dbReference type="NCBI Taxonomy" id="2080758"/>
    <lineage>
        <taxon>Bacteria</taxon>
        <taxon>Pseudomonadati</taxon>
        <taxon>Pseudomonadota</taxon>
        <taxon>Betaproteobacteria</taxon>
        <taxon>Nitrosomonadales</taxon>
        <taxon>Methylophilaceae</taxon>
        <taxon>Methylotenera</taxon>
    </lineage>
</organism>
<keyword evidence="11" id="KW-1185">Reference proteome</keyword>
<evidence type="ECO:0000256" key="2">
    <source>
        <dbReference type="ARBA" id="ARBA00004141"/>
    </source>
</evidence>
<comment type="pathway">
    <text evidence="3">One-carbon metabolism; methylamine degradation.</text>
</comment>
<protein>
    <recommendedName>
        <fullName evidence="4">Methylamine utilization protein MauE</fullName>
    </recommendedName>
</protein>
<evidence type="ECO:0000256" key="1">
    <source>
        <dbReference type="ARBA" id="ARBA00003475"/>
    </source>
</evidence>
<feature type="transmembrane region" description="Helical" evidence="8">
    <location>
        <begin position="12"/>
        <end position="28"/>
    </location>
</feature>
<dbReference type="GO" id="GO:0030416">
    <property type="term" value="P:methylamine metabolic process"/>
    <property type="evidence" value="ECO:0007669"/>
    <property type="project" value="InterPro"/>
</dbReference>
<evidence type="ECO:0000256" key="4">
    <source>
        <dbReference type="ARBA" id="ARBA00019078"/>
    </source>
</evidence>
<sequence>MNWLINDPIVPVFASLFLALVLAAAAIPKIRNTDEFQGVVANYRLLPSFMVAPFAKLLPWLELGSAIALLVPPAREVAAWVAAGLFMMFAMALAINVGRGRTHIDCGCVRRPTSVSRIGMFHVMRALALAAVSLFTANVSVSLSAMTFESVAIGVAAAAMFTMLYLAADLIVGLHDTRAKKS</sequence>
<dbReference type="Proteomes" id="UP000297706">
    <property type="component" value="Unassembled WGS sequence"/>
</dbReference>
<evidence type="ECO:0000313" key="11">
    <source>
        <dbReference type="Proteomes" id="UP000297706"/>
    </source>
</evidence>
<comment type="caution">
    <text evidence="10">The sequence shown here is derived from an EMBL/GenBank/DDBJ whole genome shotgun (WGS) entry which is preliminary data.</text>
</comment>
<keyword evidence="5 8" id="KW-0812">Transmembrane</keyword>
<reference evidence="10 11" key="1">
    <citation type="submission" date="2018-02" db="EMBL/GenBank/DDBJ databases">
        <title>A novel lanthanide dependent methylotroph, Methylotenera sp. La3113.</title>
        <authorList>
            <person name="Lv H."/>
            <person name="Tani A."/>
        </authorList>
    </citation>
    <scope>NUCLEOTIDE SEQUENCE [LARGE SCALE GENOMIC DNA]</scope>
    <source>
        <strain evidence="10 11">La3113</strain>
    </source>
</reference>
<dbReference type="RefSeq" id="WP_135278265.1">
    <property type="nucleotide sequence ID" value="NZ_PQVH01000011.1"/>
</dbReference>
<evidence type="ECO:0000259" key="9">
    <source>
        <dbReference type="Pfam" id="PF07291"/>
    </source>
</evidence>
<dbReference type="UniPathway" id="UPA00895"/>
<proteinExistence type="predicted"/>
<comment type="subcellular location">
    <subcellularLocation>
        <location evidence="2">Membrane</location>
        <topology evidence="2">Multi-pass membrane protein</topology>
    </subcellularLocation>
</comment>
<dbReference type="EMBL" id="PQVH01000011">
    <property type="protein sequence ID" value="TFW70805.1"/>
    <property type="molecule type" value="Genomic_DNA"/>
</dbReference>
<feature type="transmembrane region" description="Helical" evidence="8">
    <location>
        <begin position="77"/>
        <end position="97"/>
    </location>
</feature>
<feature type="transmembrane region" description="Helical" evidence="8">
    <location>
        <begin position="49"/>
        <end position="71"/>
    </location>
</feature>
<dbReference type="InterPro" id="IPR009908">
    <property type="entry name" value="Methylamine_util_MauE"/>
</dbReference>
<dbReference type="AlphaFoldDB" id="A0A4Y9VPR8"/>
<accession>A0A4Y9VPR8</accession>
<keyword evidence="6 8" id="KW-1133">Transmembrane helix</keyword>
<feature type="transmembrane region" description="Helical" evidence="8">
    <location>
        <begin position="118"/>
        <end position="139"/>
    </location>
</feature>
<name>A0A4Y9VPR8_9PROT</name>
<evidence type="ECO:0000256" key="6">
    <source>
        <dbReference type="ARBA" id="ARBA00022989"/>
    </source>
</evidence>
<gene>
    <name evidence="10" type="ORF">C3Y98_09020</name>
</gene>
<dbReference type="GO" id="GO:0016020">
    <property type="term" value="C:membrane"/>
    <property type="evidence" value="ECO:0007669"/>
    <property type="project" value="UniProtKB-SubCell"/>
</dbReference>
<evidence type="ECO:0000256" key="8">
    <source>
        <dbReference type="SAM" id="Phobius"/>
    </source>
</evidence>
<keyword evidence="7 8" id="KW-0472">Membrane</keyword>
<feature type="transmembrane region" description="Helical" evidence="8">
    <location>
        <begin position="151"/>
        <end position="172"/>
    </location>
</feature>
<evidence type="ECO:0000313" key="10">
    <source>
        <dbReference type="EMBL" id="TFW70805.1"/>
    </source>
</evidence>
<dbReference type="Pfam" id="PF07291">
    <property type="entry name" value="MauE"/>
    <property type="match status" value="1"/>
</dbReference>
<evidence type="ECO:0000256" key="3">
    <source>
        <dbReference type="ARBA" id="ARBA00004856"/>
    </source>
</evidence>